<sequence>MPGMSAAAGSSSFVTSGFSVYQPRIGVPAQFFPAVGSPQLDDMIDALIPGPRDASEKRAWVTCNFFHHTQQTGENFKFYPVRLPAAATSSATASPSVGSMNSLYNDSPFTPSWDWSATTASSTASSSGTPPQSRRKSKTQRRGAAPRYRDDLSHIPGLKILSLDGVDMTNPAPRGPKSKEQRDHAHLMRKIKACDSCRRKKTRCDPSHKKRGAPQATSQGTSKSSRKAKMKLSDSSSSRPLGLPNAGANTEVLFPASLSLPSGPDFSSTGLEGLDSATLAFDPFKDLIQFPGLDTTDLDLWLNDHSPTLLHPLSSDASCQESTTSPSQQDSGVPAVFDPVDSDSQASLSNFPFMQDSTGSTNYKDFIMYSPLSNFSEDEHMLSVSSERSGLPRLAGPWLSECPPLPLPAPSPVVMGDEMMVWNGNGNGNLNGSEPCLFIDGSPFDRRGDSDEIGRLLPGHDQFAATNQMNTYAREPCSPGTAPWPFGNVSMVPGDALLGGGDGAPEDIPGGGKSGDRRLDGQPPGGLESNAIASDGLRGLPGAAGALNTARNSNPDVLTSSDRLQPPDAKGLQHPRIVMPSCPSNRVHAEHRNYAPRGVLRSFLSRPPAAPSYVPLSFPIALTQAN</sequence>
<keyword evidence="1" id="KW-0539">Nucleus</keyword>
<feature type="compositionally biased region" description="Low complexity" evidence="2">
    <location>
        <begin position="117"/>
        <end position="127"/>
    </location>
</feature>
<feature type="region of interest" description="Disordered" evidence="2">
    <location>
        <begin position="313"/>
        <end position="336"/>
    </location>
</feature>
<protein>
    <recommendedName>
        <fullName evidence="5">Transcription factor</fullName>
    </recommendedName>
</protein>
<dbReference type="InterPro" id="IPR001138">
    <property type="entry name" value="Zn2Cys6_DnaBD"/>
</dbReference>
<dbReference type="OrthoDB" id="4850804at2759"/>
<feature type="compositionally biased region" description="Gly residues" evidence="2">
    <location>
        <begin position="497"/>
        <end position="513"/>
    </location>
</feature>
<reference evidence="3" key="1">
    <citation type="journal article" date="2020" name="bioRxiv">
        <title>Whole genome comparisons of ergot fungi reveals the divergence and evolution of species within the genus Claviceps are the result of varying mechanisms driving genome evolution and host range expansion.</title>
        <authorList>
            <person name="Wyka S.A."/>
            <person name="Mondo S.J."/>
            <person name="Liu M."/>
            <person name="Dettman J."/>
            <person name="Nalam V."/>
            <person name="Broders K.D."/>
        </authorList>
    </citation>
    <scope>NUCLEOTIDE SEQUENCE</scope>
    <source>
        <strain evidence="3">CCC 489</strain>
    </source>
</reference>
<dbReference type="AlphaFoldDB" id="A0A8K0NGZ8"/>
<comment type="caution">
    <text evidence="3">The sequence shown here is derived from an EMBL/GenBank/DDBJ whole genome shotgun (WGS) entry which is preliminary data.</text>
</comment>
<evidence type="ECO:0000256" key="2">
    <source>
        <dbReference type="SAM" id="MobiDB-lite"/>
    </source>
</evidence>
<evidence type="ECO:0000313" key="4">
    <source>
        <dbReference type="Proteomes" id="UP000811619"/>
    </source>
</evidence>
<keyword evidence="4" id="KW-1185">Reference proteome</keyword>
<dbReference type="EMBL" id="SRPY01000394">
    <property type="protein sequence ID" value="KAG5925117.1"/>
    <property type="molecule type" value="Genomic_DNA"/>
</dbReference>
<feature type="compositionally biased region" description="Polar residues" evidence="2">
    <location>
        <begin position="315"/>
        <end position="331"/>
    </location>
</feature>
<organism evidence="3 4">
    <name type="scientific">Claviceps africana</name>
    <dbReference type="NCBI Taxonomy" id="83212"/>
    <lineage>
        <taxon>Eukaryota</taxon>
        <taxon>Fungi</taxon>
        <taxon>Dikarya</taxon>
        <taxon>Ascomycota</taxon>
        <taxon>Pezizomycotina</taxon>
        <taxon>Sordariomycetes</taxon>
        <taxon>Hypocreomycetidae</taxon>
        <taxon>Hypocreales</taxon>
        <taxon>Clavicipitaceae</taxon>
        <taxon>Claviceps</taxon>
    </lineage>
</organism>
<proteinExistence type="predicted"/>
<name>A0A8K0NGZ8_9HYPO</name>
<dbReference type="Proteomes" id="UP000811619">
    <property type="component" value="Unassembled WGS sequence"/>
</dbReference>
<gene>
    <name evidence="3" type="ORF">E4U42_004470</name>
</gene>
<feature type="compositionally biased region" description="Low complexity" evidence="2">
    <location>
        <begin position="536"/>
        <end position="547"/>
    </location>
</feature>
<evidence type="ECO:0000256" key="1">
    <source>
        <dbReference type="ARBA" id="ARBA00023242"/>
    </source>
</evidence>
<feature type="region of interest" description="Disordered" evidence="2">
    <location>
        <begin position="117"/>
        <end position="246"/>
    </location>
</feature>
<dbReference type="GO" id="GO:0000981">
    <property type="term" value="F:DNA-binding transcription factor activity, RNA polymerase II-specific"/>
    <property type="evidence" value="ECO:0007669"/>
    <property type="project" value="InterPro"/>
</dbReference>
<feature type="region of interest" description="Disordered" evidence="2">
    <location>
        <begin position="496"/>
        <end position="573"/>
    </location>
</feature>
<accession>A0A8K0NGZ8</accession>
<dbReference type="CDD" id="cd00067">
    <property type="entry name" value="GAL4"/>
    <property type="match status" value="1"/>
</dbReference>
<dbReference type="GO" id="GO:0008270">
    <property type="term" value="F:zinc ion binding"/>
    <property type="evidence" value="ECO:0007669"/>
    <property type="project" value="InterPro"/>
</dbReference>
<evidence type="ECO:0000313" key="3">
    <source>
        <dbReference type="EMBL" id="KAG5925117.1"/>
    </source>
</evidence>
<feature type="compositionally biased region" description="Basic and acidic residues" evidence="2">
    <location>
        <begin position="177"/>
        <end position="207"/>
    </location>
</feature>
<feature type="compositionally biased region" description="Polar residues" evidence="2">
    <location>
        <begin position="549"/>
        <end position="563"/>
    </location>
</feature>
<evidence type="ECO:0008006" key="5">
    <source>
        <dbReference type="Google" id="ProtNLM"/>
    </source>
</evidence>